<keyword evidence="5" id="KW-0722">Serine protease inhibitor</keyword>
<gene>
    <name evidence="9" type="ORF">GCM10009547_45850</name>
</gene>
<evidence type="ECO:0000256" key="1">
    <source>
        <dbReference type="ARBA" id="ARBA00004613"/>
    </source>
</evidence>
<feature type="domain" description="Subtilisin inhibitor" evidence="8">
    <location>
        <begin position="51"/>
        <end position="132"/>
    </location>
</feature>
<protein>
    <submittedName>
        <fullName evidence="9">SSI family serine proteinase inhibitor</fullName>
    </submittedName>
</protein>
<dbReference type="Proteomes" id="UP001500957">
    <property type="component" value="Unassembled WGS sequence"/>
</dbReference>
<name>A0ABN1HB74_9ACTN</name>
<dbReference type="PROSITE" id="PS00999">
    <property type="entry name" value="SSI"/>
    <property type="match status" value="1"/>
</dbReference>
<evidence type="ECO:0000259" key="8">
    <source>
        <dbReference type="Pfam" id="PF00720"/>
    </source>
</evidence>
<reference evidence="9 10" key="1">
    <citation type="journal article" date="2019" name="Int. J. Syst. Evol. Microbiol.">
        <title>The Global Catalogue of Microorganisms (GCM) 10K type strain sequencing project: providing services to taxonomists for standard genome sequencing and annotation.</title>
        <authorList>
            <consortium name="The Broad Institute Genomics Platform"/>
            <consortium name="The Broad Institute Genome Sequencing Center for Infectious Disease"/>
            <person name="Wu L."/>
            <person name="Ma J."/>
        </authorList>
    </citation>
    <scope>NUCLEOTIDE SEQUENCE [LARGE SCALE GENOMIC DNA]</scope>
    <source>
        <strain evidence="9 10">JCM 10671</strain>
    </source>
</reference>
<keyword evidence="7" id="KW-0732">Signal</keyword>
<dbReference type="InterPro" id="IPR020054">
    <property type="entry name" value="Prot_inh_SSI_I16_CS"/>
</dbReference>
<feature type="chain" id="PRO_5046058124" evidence="7">
    <location>
        <begin position="24"/>
        <end position="169"/>
    </location>
</feature>
<dbReference type="RefSeq" id="WP_344609208.1">
    <property type="nucleotide sequence ID" value="NZ_BAAAHE010000049.1"/>
</dbReference>
<evidence type="ECO:0000256" key="5">
    <source>
        <dbReference type="ARBA" id="ARBA00022900"/>
    </source>
</evidence>
<keyword evidence="4" id="KW-0646">Protease inhibitor</keyword>
<evidence type="ECO:0000256" key="4">
    <source>
        <dbReference type="ARBA" id="ARBA00022690"/>
    </source>
</evidence>
<dbReference type="InterPro" id="IPR036819">
    <property type="entry name" value="Subtilisin_inhibitor-like_sf"/>
</dbReference>
<evidence type="ECO:0000313" key="10">
    <source>
        <dbReference type="Proteomes" id="UP001500957"/>
    </source>
</evidence>
<evidence type="ECO:0000256" key="2">
    <source>
        <dbReference type="ARBA" id="ARBA00010472"/>
    </source>
</evidence>
<evidence type="ECO:0000256" key="6">
    <source>
        <dbReference type="ARBA" id="ARBA00023157"/>
    </source>
</evidence>
<organism evidence="9 10">
    <name type="scientific">Sporichthya brevicatena</name>
    <dbReference type="NCBI Taxonomy" id="171442"/>
    <lineage>
        <taxon>Bacteria</taxon>
        <taxon>Bacillati</taxon>
        <taxon>Actinomycetota</taxon>
        <taxon>Actinomycetes</taxon>
        <taxon>Sporichthyales</taxon>
        <taxon>Sporichthyaceae</taxon>
        <taxon>Sporichthya</taxon>
    </lineage>
</organism>
<dbReference type="SUPFAM" id="SSF55399">
    <property type="entry name" value="Subtilisin inhibitor"/>
    <property type="match status" value="1"/>
</dbReference>
<keyword evidence="6" id="KW-1015">Disulfide bond</keyword>
<sequence>MRYVNVLAAAAAVVVGFTGSLTAAHALSLPEPAPIPGLLEIIPAAEPAAETVLTVTYQADEKAAPVVMQLTCDPTGGDHPRAAEACAALAKAEQNATNPFAKPEPDQICTYIYGGPQTARVVGSWNGTGVDASFSRANGCEISRWDAIEPVLSPTAPAAAAAAAAAKKK</sequence>
<feature type="signal peptide" evidence="7">
    <location>
        <begin position="1"/>
        <end position="23"/>
    </location>
</feature>
<keyword evidence="10" id="KW-1185">Reference proteome</keyword>
<dbReference type="Gene3D" id="3.30.350.10">
    <property type="entry name" value="Subtilisin inhibitor-like"/>
    <property type="match status" value="1"/>
</dbReference>
<dbReference type="InterPro" id="IPR023549">
    <property type="entry name" value="Subtilisin_inhibitor"/>
</dbReference>
<comment type="caution">
    <text evidence="9">The sequence shown here is derived from an EMBL/GenBank/DDBJ whole genome shotgun (WGS) entry which is preliminary data.</text>
</comment>
<keyword evidence="3" id="KW-0964">Secreted</keyword>
<accession>A0ABN1HB74</accession>
<dbReference type="Pfam" id="PF00720">
    <property type="entry name" value="SSI"/>
    <property type="match status" value="1"/>
</dbReference>
<dbReference type="EMBL" id="BAAAHE010000049">
    <property type="protein sequence ID" value="GAA0636375.1"/>
    <property type="molecule type" value="Genomic_DNA"/>
</dbReference>
<evidence type="ECO:0000256" key="7">
    <source>
        <dbReference type="SAM" id="SignalP"/>
    </source>
</evidence>
<comment type="subcellular location">
    <subcellularLocation>
        <location evidence="1">Secreted</location>
    </subcellularLocation>
</comment>
<evidence type="ECO:0000256" key="3">
    <source>
        <dbReference type="ARBA" id="ARBA00022525"/>
    </source>
</evidence>
<evidence type="ECO:0000313" key="9">
    <source>
        <dbReference type="EMBL" id="GAA0636375.1"/>
    </source>
</evidence>
<proteinExistence type="inferred from homology"/>
<comment type="similarity">
    <text evidence="2">Belongs to the protease inhibitor I16 (SSI) family.</text>
</comment>